<sequence>MLHAQSLELADQPFNIEDVGIKAMIWTKKWCAEEGADMEEMQQQKKKKSQIRVDGQGLAVDWVLASIVVDICCWFSRVPAMNLTASGLDVYPLAVQICGKVGHRRLPFQASLATLVLVCPSFLLWRLGDVLEREWLSRRLVRRLEMPRHLSRCSLCHRMHTVALFRHHLLLR</sequence>
<keyword evidence="2" id="KW-1185">Reference proteome</keyword>
<name>A0A843V7E7_COLES</name>
<accession>A0A843V7E7</accession>
<proteinExistence type="predicted"/>
<protein>
    <submittedName>
        <fullName evidence="1">Uncharacterized protein</fullName>
    </submittedName>
</protein>
<dbReference type="EMBL" id="NMUH01001072">
    <property type="protein sequence ID" value="MQL88603.1"/>
    <property type="molecule type" value="Genomic_DNA"/>
</dbReference>
<dbReference type="Proteomes" id="UP000652761">
    <property type="component" value="Unassembled WGS sequence"/>
</dbReference>
<reference evidence="1" key="1">
    <citation type="submission" date="2017-07" db="EMBL/GenBank/DDBJ databases">
        <title>Taro Niue Genome Assembly and Annotation.</title>
        <authorList>
            <person name="Atibalentja N."/>
            <person name="Keating K."/>
            <person name="Fields C.J."/>
        </authorList>
    </citation>
    <scope>NUCLEOTIDE SEQUENCE</scope>
    <source>
        <strain evidence="1">Niue_2</strain>
        <tissue evidence="1">Leaf</tissue>
    </source>
</reference>
<evidence type="ECO:0000313" key="2">
    <source>
        <dbReference type="Proteomes" id="UP000652761"/>
    </source>
</evidence>
<organism evidence="1 2">
    <name type="scientific">Colocasia esculenta</name>
    <name type="common">Wild taro</name>
    <name type="synonym">Arum esculentum</name>
    <dbReference type="NCBI Taxonomy" id="4460"/>
    <lineage>
        <taxon>Eukaryota</taxon>
        <taxon>Viridiplantae</taxon>
        <taxon>Streptophyta</taxon>
        <taxon>Embryophyta</taxon>
        <taxon>Tracheophyta</taxon>
        <taxon>Spermatophyta</taxon>
        <taxon>Magnoliopsida</taxon>
        <taxon>Liliopsida</taxon>
        <taxon>Araceae</taxon>
        <taxon>Aroideae</taxon>
        <taxon>Colocasieae</taxon>
        <taxon>Colocasia</taxon>
    </lineage>
</organism>
<comment type="caution">
    <text evidence="1">The sequence shown here is derived from an EMBL/GenBank/DDBJ whole genome shotgun (WGS) entry which is preliminary data.</text>
</comment>
<gene>
    <name evidence="1" type="ORF">Taro_021160</name>
</gene>
<evidence type="ECO:0000313" key="1">
    <source>
        <dbReference type="EMBL" id="MQL88603.1"/>
    </source>
</evidence>
<dbReference type="AlphaFoldDB" id="A0A843V7E7"/>